<proteinExistence type="predicted"/>
<protein>
    <submittedName>
        <fullName evidence="1">Uncharacterized protein</fullName>
    </submittedName>
</protein>
<name>A0A319E0V9_ASPSB</name>
<evidence type="ECO:0000313" key="2">
    <source>
        <dbReference type="Proteomes" id="UP000248423"/>
    </source>
</evidence>
<dbReference type="EMBL" id="KZ826378">
    <property type="protein sequence ID" value="PYI03632.1"/>
    <property type="molecule type" value="Genomic_DNA"/>
</dbReference>
<accession>A0A319E0V9</accession>
<dbReference type="AlphaFoldDB" id="A0A319E0V9"/>
<gene>
    <name evidence="1" type="ORF">BO78DRAFT_399643</name>
</gene>
<evidence type="ECO:0000313" key="1">
    <source>
        <dbReference type="EMBL" id="PYI03632.1"/>
    </source>
</evidence>
<dbReference type="VEuPathDB" id="FungiDB:BO78DRAFT_399643"/>
<sequence length="82" mass="8642">MCLLAAAVQQENGRWSFLRGGLRGAGPAKTLSETIGCFCTVPHARLQTAVGCDRHTCIPTHLPTQTHTQACSLTVPEAGPAK</sequence>
<dbReference type="Proteomes" id="UP000248423">
    <property type="component" value="Unassembled WGS sequence"/>
</dbReference>
<organism evidence="1 2">
    <name type="scientific">Aspergillus sclerotiicarbonarius (strain CBS 121057 / IBT 28362)</name>
    <dbReference type="NCBI Taxonomy" id="1448318"/>
    <lineage>
        <taxon>Eukaryota</taxon>
        <taxon>Fungi</taxon>
        <taxon>Dikarya</taxon>
        <taxon>Ascomycota</taxon>
        <taxon>Pezizomycotina</taxon>
        <taxon>Eurotiomycetes</taxon>
        <taxon>Eurotiomycetidae</taxon>
        <taxon>Eurotiales</taxon>
        <taxon>Aspergillaceae</taxon>
        <taxon>Aspergillus</taxon>
        <taxon>Aspergillus subgen. Circumdati</taxon>
    </lineage>
</organism>
<reference evidence="1 2" key="1">
    <citation type="submission" date="2018-02" db="EMBL/GenBank/DDBJ databases">
        <title>The genomes of Aspergillus section Nigri reveals drivers in fungal speciation.</title>
        <authorList>
            <consortium name="DOE Joint Genome Institute"/>
            <person name="Vesth T.C."/>
            <person name="Nybo J."/>
            <person name="Theobald S."/>
            <person name="Brandl J."/>
            <person name="Frisvad J.C."/>
            <person name="Nielsen K.F."/>
            <person name="Lyhne E.K."/>
            <person name="Kogle M.E."/>
            <person name="Kuo A."/>
            <person name="Riley R."/>
            <person name="Clum A."/>
            <person name="Nolan M."/>
            <person name="Lipzen A."/>
            <person name="Salamov A."/>
            <person name="Henrissat B."/>
            <person name="Wiebenga A."/>
            <person name="De vries R.P."/>
            <person name="Grigoriev I.V."/>
            <person name="Mortensen U.H."/>
            <person name="Andersen M.R."/>
            <person name="Baker S.E."/>
        </authorList>
    </citation>
    <scope>NUCLEOTIDE SEQUENCE [LARGE SCALE GENOMIC DNA]</scope>
    <source>
        <strain evidence="1 2">CBS 121057</strain>
    </source>
</reference>
<keyword evidence="2" id="KW-1185">Reference proteome</keyword>